<dbReference type="RefSeq" id="WP_252444525.1">
    <property type="nucleotide sequence ID" value="NZ_JAGSOV010000069.1"/>
</dbReference>
<dbReference type="PANTHER" id="PTHR47691">
    <property type="entry name" value="REGULATOR-RELATED"/>
    <property type="match status" value="1"/>
</dbReference>
<comment type="caution">
    <text evidence="6">The sequence shown here is derived from an EMBL/GenBank/DDBJ whole genome shotgun (WGS) entry which is preliminary data.</text>
</comment>
<evidence type="ECO:0000256" key="2">
    <source>
        <dbReference type="ARBA" id="ARBA00023125"/>
    </source>
</evidence>
<feature type="region of interest" description="Disordered" evidence="4">
    <location>
        <begin position="1040"/>
        <end position="1068"/>
    </location>
</feature>
<dbReference type="InterPro" id="IPR058852">
    <property type="entry name" value="HTH_77"/>
</dbReference>
<dbReference type="Pfam" id="PF25872">
    <property type="entry name" value="HTH_77"/>
    <property type="match status" value="1"/>
</dbReference>
<organism evidence="6 7">
    <name type="scientific">Pseudonocardia humida</name>
    <dbReference type="NCBI Taxonomy" id="2800819"/>
    <lineage>
        <taxon>Bacteria</taxon>
        <taxon>Bacillati</taxon>
        <taxon>Actinomycetota</taxon>
        <taxon>Actinomycetes</taxon>
        <taxon>Pseudonocardiales</taxon>
        <taxon>Pseudonocardiaceae</taxon>
        <taxon>Pseudonocardia</taxon>
    </lineage>
</organism>
<keyword evidence="2 3" id="KW-0238">DNA-binding</keyword>
<comment type="similarity">
    <text evidence="1">Belongs to the AfsR/DnrI/RedD regulatory family.</text>
</comment>
<evidence type="ECO:0000259" key="5">
    <source>
        <dbReference type="PROSITE" id="PS51755"/>
    </source>
</evidence>
<feature type="domain" description="OmpR/PhoB-type" evidence="5">
    <location>
        <begin position="1"/>
        <end position="91"/>
    </location>
</feature>
<dbReference type="Gene3D" id="1.25.40.10">
    <property type="entry name" value="Tetratricopeptide repeat domain"/>
    <property type="match status" value="2"/>
</dbReference>
<evidence type="ECO:0000313" key="6">
    <source>
        <dbReference type="EMBL" id="MCO1659650.1"/>
    </source>
</evidence>
<dbReference type="PRINTS" id="PR00364">
    <property type="entry name" value="DISEASERSIST"/>
</dbReference>
<evidence type="ECO:0000313" key="7">
    <source>
        <dbReference type="Proteomes" id="UP001165283"/>
    </source>
</evidence>
<dbReference type="Gene3D" id="1.10.10.10">
    <property type="entry name" value="Winged helix-like DNA-binding domain superfamily/Winged helix DNA-binding domain"/>
    <property type="match status" value="1"/>
</dbReference>
<keyword evidence="7" id="KW-1185">Reference proteome</keyword>
<dbReference type="InterPro" id="IPR027417">
    <property type="entry name" value="P-loop_NTPase"/>
</dbReference>
<dbReference type="Pfam" id="PF03704">
    <property type="entry name" value="BTAD"/>
    <property type="match status" value="1"/>
</dbReference>
<evidence type="ECO:0000256" key="4">
    <source>
        <dbReference type="SAM" id="MobiDB-lite"/>
    </source>
</evidence>
<sequence>MRFGVLGPLAVWAADGTPVPVREPKVRALLAALLLAEGGPVAPDRLVEALWGGLPPGDPTNTLQTKVSQLRRALGGAGSVLRRPGGYLLPLGPDELDAHEFRALVARARAAAPADRVGLLDRALGLWRGAALADLADRPFAVAAAARLDGERLAAALDRADAALATGGGAALVGELTELAAAHPTHERLHGLLMRALHRAGRQDAALDVHAALRARLVERSGLEPGAELARLQAAILAQDPALDAPAPPPPRPARLPAAPPAPLTALFGRTDDVRDVRAALAAHRLVTLTGPGGVGKTRLALAVADSLPGEVVVVELAGLDRAGPAGTGGVAEAVAAALGVHDGPADLDERLGSALRTRELVLVLDDCEQVVEPVAALVPRLLAAAPGLRVLATSREPLGTGGEVLREVRPLAVPPPGDDRPEEFAAVALFADRAAAAAPGFVLDAATAPVVAAICRRLDGLPLALELAAGRVRALGAQGVLGRLDDRFRLLSTGRRGVPERQRTLRAVIDWSWRLLTDDERAVLRRLAVHPEGCDLAAAEAVCAGPDVAPADVLDVLARLVDRSLVVSRPDGPRPRFRLLETVAAYGLDRLREAGEHDAARDRHAAHFLALAEGAAPALHGRGQGAALELLDREAANLRAAADHLCRPGGDAAAALRLAGALTWYRFLRGRLGEAERELRRALARPGPDDGARARAAAWLAALRVLDGDAPPPALVPPLTGDDVGADARARWFLGYVLTTVGDMRAATRLTDDALRAFEAVGDRWGMGAALADRSTQVLARGDADGARAAAERAAALFAEVGEGWGQVQTTFALGALAEIGGDYAGAVDQHRAGLRTAERLGLWAEVSYQLSWLGRVALLRGDLDGARELHERAERTAVEHGFAAGRVFALIGLALGARRAGELDAAERHLTEVLRWQRGLADEPGNYLILAELGFVAELRGDAAAALRHQLDALAVARRLADPRAHALAWEGLAGALVLAGDAAAAARLLGAAAAARRGVGFPLPAAERGDVDRITARASAALGAAAFAAEHARGAAADPAELLDPPVSPSSPRRSAAKSPARPRT</sequence>
<dbReference type="InterPro" id="IPR036388">
    <property type="entry name" value="WH-like_DNA-bd_sf"/>
</dbReference>
<protein>
    <submittedName>
        <fullName evidence="6">Winged helix-turn-helix domain-containing protein</fullName>
    </submittedName>
</protein>
<feature type="DNA-binding region" description="OmpR/PhoB-type" evidence="3">
    <location>
        <begin position="1"/>
        <end position="91"/>
    </location>
</feature>
<dbReference type="Proteomes" id="UP001165283">
    <property type="component" value="Unassembled WGS sequence"/>
</dbReference>
<dbReference type="PANTHER" id="PTHR47691:SF3">
    <property type="entry name" value="HTH-TYPE TRANSCRIPTIONAL REGULATOR RV0890C-RELATED"/>
    <property type="match status" value="1"/>
</dbReference>
<name>A0ABT1A9E8_9PSEU</name>
<dbReference type="InterPro" id="IPR001867">
    <property type="entry name" value="OmpR/PhoB-type_DNA-bd"/>
</dbReference>
<dbReference type="InterPro" id="IPR016032">
    <property type="entry name" value="Sig_transdc_resp-reg_C-effctor"/>
</dbReference>
<dbReference type="InterPro" id="IPR011990">
    <property type="entry name" value="TPR-like_helical_dom_sf"/>
</dbReference>
<dbReference type="PROSITE" id="PS51755">
    <property type="entry name" value="OMPR_PHOB"/>
    <property type="match status" value="1"/>
</dbReference>
<reference evidence="6" key="1">
    <citation type="submission" date="2021-04" db="EMBL/GenBank/DDBJ databases">
        <title>Pseudonocardia sp. nov., isolated from sandy soil of mangrove forest.</title>
        <authorList>
            <person name="Zan Z."/>
            <person name="Huang R."/>
            <person name="Liu W."/>
        </authorList>
    </citation>
    <scope>NUCLEOTIDE SEQUENCE</scope>
    <source>
        <strain evidence="6">S2-4</strain>
    </source>
</reference>
<dbReference type="CDD" id="cd15831">
    <property type="entry name" value="BTAD"/>
    <property type="match status" value="1"/>
</dbReference>
<evidence type="ECO:0000256" key="1">
    <source>
        <dbReference type="ARBA" id="ARBA00005820"/>
    </source>
</evidence>
<dbReference type="SUPFAM" id="SSF48452">
    <property type="entry name" value="TPR-like"/>
    <property type="match status" value="2"/>
</dbReference>
<dbReference type="EMBL" id="JAGSOV010000069">
    <property type="protein sequence ID" value="MCO1659650.1"/>
    <property type="molecule type" value="Genomic_DNA"/>
</dbReference>
<gene>
    <name evidence="6" type="ORF">KDL28_31725</name>
</gene>
<dbReference type="SMART" id="SM01043">
    <property type="entry name" value="BTAD"/>
    <property type="match status" value="1"/>
</dbReference>
<dbReference type="InterPro" id="IPR005158">
    <property type="entry name" value="BTAD"/>
</dbReference>
<accession>A0ABT1A9E8</accession>
<dbReference type="Gene3D" id="3.40.50.300">
    <property type="entry name" value="P-loop containing nucleotide triphosphate hydrolases"/>
    <property type="match status" value="1"/>
</dbReference>
<proteinExistence type="inferred from homology"/>
<evidence type="ECO:0000256" key="3">
    <source>
        <dbReference type="PROSITE-ProRule" id="PRU01091"/>
    </source>
</evidence>
<dbReference type="SUPFAM" id="SSF52540">
    <property type="entry name" value="P-loop containing nucleoside triphosphate hydrolases"/>
    <property type="match status" value="1"/>
</dbReference>
<dbReference type="SMART" id="SM00862">
    <property type="entry name" value="Trans_reg_C"/>
    <property type="match status" value="1"/>
</dbReference>
<dbReference type="SUPFAM" id="SSF46894">
    <property type="entry name" value="C-terminal effector domain of the bipartite response regulators"/>
    <property type="match status" value="1"/>
</dbReference>